<dbReference type="InterPro" id="IPR007889">
    <property type="entry name" value="HTH_Psq"/>
</dbReference>
<organism evidence="5 6">
    <name type="scientific">Parthenolecanium corni</name>
    <dbReference type="NCBI Taxonomy" id="536013"/>
    <lineage>
        <taxon>Eukaryota</taxon>
        <taxon>Metazoa</taxon>
        <taxon>Ecdysozoa</taxon>
        <taxon>Arthropoda</taxon>
        <taxon>Hexapoda</taxon>
        <taxon>Insecta</taxon>
        <taxon>Pterygota</taxon>
        <taxon>Neoptera</taxon>
        <taxon>Paraneoptera</taxon>
        <taxon>Hemiptera</taxon>
        <taxon>Sternorrhyncha</taxon>
        <taxon>Coccoidea</taxon>
        <taxon>Coccidae</taxon>
        <taxon>Parthenolecanium</taxon>
    </lineage>
</organism>
<dbReference type="GO" id="GO:0005634">
    <property type="term" value="C:nucleus"/>
    <property type="evidence" value="ECO:0007669"/>
    <property type="project" value="UniProtKB-SubCell"/>
</dbReference>
<dbReference type="InterPro" id="IPR009057">
    <property type="entry name" value="Homeodomain-like_sf"/>
</dbReference>
<keyword evidence="3" id="KW-0539">Nucleus</keyword>
<dbReference type="Gene3D" id="1.10.10.60">
    <property type="entry name" value="Homeodomain-like"/>
    <property type="match status" value="2"/>
</dbReference>
<sequence>MTSKVRRQFTLEEKFSIISRLENGESNSSLVKEFSSVKSTISTIWKNRESIKNDFLKRPEGQKRLRSSNCKPVEDALLVWFKQQRALHIPISGPILLEKANQFGKLLQVENFSCSASWIQRFRQRNNIVFGKISGESAAVDSNVCSTWLSNVWPLIRAGYTDDQIYNADEAGIFYKLTPDKTLRLKNENCSGGKLSRERITVLVAANMNGSDKRKLLVIGKSKNPRCFKNVTSLPVTYTNNTKAWMTSAIFEEMLQSWDNELRRSKKKILLLVDNCPAHPDVKLNFIRLVFLPPNTTALLQPMDQGVIRNLKANYRKLLVLKIIENIDEKRDSKITTLDAILMLNKAWSGVSTIAIANCFRHAGLNEADAIISTSDAPDNEPISNLVSDEYISIDDDVVTSEIQSDNDIVSSILNEAEDKAEAELETAEEEFGDPPSITEARKALHTLEAFFLTRDTAVQSELNALKLLDNSVQKNFFKHIKSKQTHIQNYFSPV</sequence>
<name>A0AAN9T9X3_9HEMI</name>
<evidence type="ECO:0000256" key="2">
    <source>
        <dbReference type="ARBA" id="ARBA00023125"/>
    </source>
</evidence>
<evidence type="ECO:0000313" key="6">
    <source>
        <dbReference type="Proteomes" id="UP001367676"/>
    </source>
</evidence>
<evidence type="ECO:0000256" key="3">
    <source>
        <dbReference type="ARBA" id="ARBA00023242"/>
    </source>
</evidence>
<proteinExistence type="predicted"/>
<dbReference type="PANTHER" id="PTHR19303:SF73">
    <property type="entry name" value="PROTEIN PDC2"/>
    <property type="match status" value="1"/>
</dbReference>
<comment type="caution">
    <text evidence="5">The sequence shown here is derived from an EMBL/GenBank/DDBJ whole genome shotgun (WGS) entry which is preliminary data.</text>
</comment>
<dbReference type="PANTHER" id="PTHR19303">
    <property type="entry name" value="TRANSPOSON"/>
    <property type="match status" value="1"/>
</dbReference>
<dbReference type="InterPro" id="IPR050863">
    <property type="entry name" value="CenT-Element_Derived"/>
</dbReference>
<dbReference type="Pfam" id="PF04218">
    <property type="entry name" value="CENP-B_N"/>
    <property type="match status" value="1"/>
</dbReference>
<keyword evidence="2" id="KW-0238">DNA-binding</keyword>
<dbReference type="AlphaFoldDB" id="A0AAN9T9X3"/>
<dbReference type="EMBL" id="JBBCAQ010000034">
    <property type="protein sequence ID" value="KAK7579885.1"/>
    <property type="molecule type" value="Genomic_DNA"/>
</dbReference>
<dbReference type="Gene3D" id="3.30.420.10">
    <property type="entry name" value="Ribonuclease H-like superfamily/Ribonuclease H"/>
    <property type="match status" value="1"/>
</dbReference>
<evidence type="ECO:0000259" key="4">
    <source>
        <dbReference type="PROSITE" id="PS51253"/>
    </source>
</evidence>
<feature type="domain" description="HTH CENPB-type" evidence="4">
    <location>
        <begin position="61"/>
        <end position="132"/>
    </location>
</feature>
<dbReference type="GO" id="GO:0003677">
    <property type="term" value="F:DNA binding"/>
    <property type="evidence" value="ECO:0007669"/>
    <property type="project" value="UniProtKB-KW"/>
</dbReference>
<gene>
    <name evidence="5" type="ORF">V9T40_000514</name>
</gene>
<evidence type="ECO:0000313" key="5">
    <source>
        <dbReference type="EMBL" id="KAK7579885.1"/>
    </source>
</evidence>
<dbReference type="Pfam" id="PF03221">
    <property type="entry name" value="HTH_Tnp_Tc5"/>
    <property type="match status" value="1"/>
</dbReference>
<comment type="subcellular location">
    <subcellularLocation>
        <location evidence="1">Nucleus</location>
    </subcellularLocation>
</comment>
<dbReference type="InterPro" id="IPR036397">
    <property type="entry name" value="RNaseH_sf"/>
</dbReference>
<keyword evidence="6" id="KW-1185">Reference proteome</keyword>
<dbReference type="InterPro" id="IPR004875">
    <property type="entry name" value="DDE_SF_endonuclease_dom"/>
</dbReference>
<dbReference type="PROSITE" id="PS51253">
    <property type="entry name" value="HTH_CENPB"/>
    <property type="match status" value="1"/>
</dbReference>
<dbReference type="Proteomes" id="UP001367676">
    <property type="component" value="Unassembled WGS sequence"/>
</dbReference>
<dbReference type="InterPro" id="IPR006600">
    <property type="entry name" value="HTH_CenpB_DNA-bd_dom"/>
</dbReference>
<accession>A0AAN9T9X3</accession>
<dbReference type="SMART" id="SM00674">
    <property type="entry name" value="CENPB"/>
    <property type="match status" value="1"/>
</dbReference>
<evidence type="ECO:0000256" key="1">
    <source>
        <dbReference type="ARBA" id="ARBA00004123"/>
    </source>
</evidence>
<dbReference type="Pfam" id="PF03184">
    <property type="entry name" value="DDE_1"/>
    <property type="match status" value="1"/>
</dbReference>
<protein>
    <recommendedName>
        <fullName evidence="4">HTH CENPB-type domain-containing protein</fullName>
    </recommendedName>
</protein>
<dbReference type="SUPFAM" id="SSF46689">
    <property type="entry name" value="Homeodomain-like"/>
    <property type="match status" value="2"/>
</dbReference>
<reference evidence="5 6" key="1">
    <citation type="submission" date="2024-03" db="EMBL/GenBank/DDBJ databases">
        <title>Adaptation during the transition from Ophiocordyceps entomopathogen to insect associate is accompanied by gene loss and intensified selection.</title>
        <authorList>
            <person name="Ward C.M."/>
            <person name="Onetto C.A."/>
            <person name="Borneman A.R."/>
        </authorList>
    </citation>
    <scope>NUCLEOTIDE SEQUENCE [LARGE SCALE GENOMIC DNA]</scope>
    <source>
        <strain evidence="5">AWRI1</strain>
        <tissue evidence="5">Single Adult Female</tissue>
    </source>
</reference>